<evidence type="ECO:0000259" key="5">
    <source>
        <dbReference type="Pfam" id="PF20009"/>
    </source>
</evidence>
<dbReference type="InterPro" id="IPR045474">
    <property type="entry name" value="GEVED"/>
</dbReference>
<evidence type="ECO:0000313" key="7">
    <source>
        <dbReference type="Proteomes" id="UP000812270"/>
    </source>
</evidence>
<dbReference type="Pfam" id="PF18651">
    <property type="entry name" value="CshA_NR2"/>
    <property type="match status" value="1"/>
</dbReference>
<dbReference type="InterPro" id="IPR040683">
    <property type="entry name" value="CshA_NR2"/>
</dbReference>
<keyword evidence="2" id="KW-0732">Signal</keyword>
<protein>
    <submittedName>
        <fullName evidence="6">T9SS type A sorting domain-containing protein</fullName>
    </submittedName>
</protein>
<feature type="domain" description="GEVED" evidence="5">
    <location>
        <begin position="353"/>
        <end position="444"/>
    </location>
</feature>
<dbReference type="Pfam" id="PF20009">
    <property type="entry name" value="GEVED"/>
    <property type="match status" value="1"/>
</dbReference>
<feature type="domain" description="Secretion system C-terminal sorting" evidence="4">
    <location>
        <begin position="811"/>
        <end position="879"/>
    </location>
</feature>
<dbReference type="Pfam" id="PF18962">
    <property type="entry name" value="Por_Secre_tail"/>
    <property type="match status" value="1"/>
</dbReference>
<feature type="compositionally biased region" description="Acidic residues" evidence="1">
    <location>
        <begin position="308"/>
        <end position="320"/>
    </location>
</feature>
<feature type="region of interest" description="Disordered" evidence="1">
    <location>
        <begin position="301"/>
        <end position="326"/>
    </location>
</feature>
<feature type="domain" description="Surface adhesin CshA non-repetitive" evidence="3">
    <location>
        <begin position="45"/>
        <end position="238"/>
    </location>
</feature>
<evidence type="ECO:0000256" key="1">
    <source>
        <dbReference type="SAM" id="MobiDB-lite"/>
    </source>
</evidence>
<proteinExistence type="predicted"/>
<dbReference type="RefSeq" id="WP_217789259.1">
    <property type="nucleotide sequence ID" value="NZ_JAHSPG010000001.1"/>
</dbReference>
<organism evidence="6 7">
    <name type="scientific">Pinibacter aurantiacus</name>
    <dbReference type="NCBI Taxonomy" id="2851599"/>
    <lineage>
        <taxon>Bacteria</taxon>
        <taxon>Pseudomonadati</taxon>
        <taxon>Bacteroidota</taxon>
        <taxon>Chitinophagia</taxon>
        <taxon>Chitinophagales</taxon>
        <taxon>Chitinophagaceae</taxon>
        <taxon>Pinibacter</taxon>
    </lineage>
</organism>
<accession>A0A9E2W311</accession>
<keyword evidence="7" id="KW-1185">Reference proteome</keyword>
<feature type="signal peptide" evidence="2">
    <location>
        <begin position="1"/>
        <end position="24"/>
    </location>
</feature>
<evidence type="ECO:0000313" key="6">
    <source>
        <dbReference type="EMBL" id="MBV4355713.1"/>
    </source>
</evidence>
<feature type="chain" id="PRO_5039732682" evidence="2">
    <location>
        <begin position="25"/>
        <end position="881"/>
    </location>
</feature>
<evidence type="ECO:0000256" key="2">
    <source>
        <dbReference type="SAM" id="SignalP"/>
    </source>
</evidence>
<name>A0A9E2W311_9BACT</name>
<dbReference type="NCBIfam" id="TIGR04183">
    <property type="entry name" value="Por_Secre_tail"/>
    <property type="match status" value="1"/>
</dbReference>
<dbReference type="InterPro" id="IPR026444">
    <property type="entry name" value="Secre_tail"/>
</dbReference>
<dbReference type="Proteomes" id="UP000812270">
    <property type="component" value="Unassembled WGS sequence"/>
</dbReference>
<reference evidence="6" key="1">
    <citation type="submission" date="2021-06" db="EMBL/GenBank/DDBJ databases">
        <authorList>
            <person name="Huq M.A."/>
        </authorList>
    </citation>
    <scope>NUCLEOTIDE SEQUENCE</scope>
    <source>
        <strain evidence="6">MAH-26</strain>
    </source>
</reference>
<evidence type="ECO:0000259" key="3">
    <source>
        <dbReference type="Pfam" id="PF18651"/>
    </source>
</evidence>
<dbReference type="EMBL" id="JAHSPG010000001">
    <property type="protein sequence ID" value="MBV4355713.1"/>
    <property type="molecule type" value="Genomic_DNA"/>
</dbReference>
<dbReference type="AlphaFoldDB" id="A0A9E2W311"/>
<sequence length="881" mass="92623">MKTFLLWAGLCVSVILTCISNTFSQTISSPWPAAYATGGSGKSGNEICWLTWGTNGASVSNGTYYWSLAPGVTISATVSGLTSTNNVASPLQAYNSGNYSEDGLQKLYSGVNPIGLINKGDGDKVSFNIAVQLTINGTSITYPGLVVGDAESMATGESISATTPGSGWQLLDLRNNTNIFTFLDYTMNVSNSKKTFSFYDNVFSNVDMQGVAYSAGVSSLSNVTVEGSGRAAVAIGLVLPFDLGDAPSSYGKALHYLNNNTASGSVLNNTTLSAILVGQTTLTNTANTYLGAANVDPDGSLGGSASADADDNDNNDDEDGITFPPTGIKINQTGNYTVSIKAVNKNAAKAATIYGWIDFNGDGIFSSSELATTTVAANKTTSQNYTLTYNLDNYKYAANTFRSGTTYARFRITTDALTNGNGSSQIDQRSYGATTDGEVEDYALTINPMSVSGTVNIDKNGVTNNAVDGTPKGTIDGTQLYVYLTSGGTIVSKATVTANNGKYTLSGVNPSSSYSVLLSTDGTKNAGDAASSVLTTLTGTWAHAGVEYGTNNSSGTGLAASPYNGSIAVSTGAGNSDITAVDFGVEKLPTSNSFNYTIAKPAYNSSKILNAANGLAQLAGTDPEDGTLGSGKTIIILSLANMNGNWLVYSGNKLSDGSIITNYNPALLSVRFLGNHSTSAGFAYSFLDAANLFALVPGTYTISWASAILPLDLLNFTVKQNNDKVLISWTTANEVNVQSFDVQYSADGSHWATLQTVPSSNKGGDVYTTQTAKPFATNNYYRLKMNDIDGDYKYSPVKVLKYSSDMIVSFYPNPVRDILHIVSSTGETVKRVTIYDLQGNTILQVNSNNNSVDLRNVTAGEYVVRVEYDSGNVATQKVIKL</sequence>
<comment type="caution">
    <text evidence="6">The sequence shown here is derived from an EMBL/GenBank/DDBJ whole genome shotgun (WGS) entry which is preliminary data.</text>
</comment>
<evidence type="ECO:0000259" key="4">
    <source>
        <dbReference type="Pfam" id="PF18962"/>
    </source>
</evidence>
<gene>
    <name evidence="6" type="ORF">KTO63_01045</name>
</gene>